<feature type="coiled-coil region" evidence="3">
    <location>
        <begin position="158"/>
        <end position="248"/>
    </location>
</feature>
<feature type="region of interest" description="Disordered" evidence="4">
    <location>
        <begin position="373"/>
        <end position="519"/>
    </location>
</feature>
<evidence type="ECO:0000256" key="2">
    <source>
        <dbReference type="ARBA" id="ARBA00023054"/>
    </source>
</evidence>
<sequence length="633" mass="71277">MTRFRQTEDDLYNLESKFDSLRNEYLVCKRKLESKCQALLILTKEMGQCRSERDQFKLMAEQLRERYQGLKKQLHGQIPKNFDDSKGGLHRLGEVPLQALLVESREQTKCLQFEVDDLKQKLQDAWGDIKLLREQIARQRVGTTDEGINTRHFPAHERESLVKQLEDFRVQYTQLERDLQQVLDEKQEQETERDAYKTKYERLNQELNYILKGDERRVVDLDALIMENKYLQERLKQMEEEKSIAMATVSKYKTLLERRKMKSALKLGQSRSGGLIISQKQVQQFLEDKSECSVTPQTVADIKALAGALLDTVNDKNLALSHQRKTNKILGNRISELEKKIKTLEVAGLWNISTSTNLEKLKEECEEVKTLIPQLSQSSEDGVNGNSTPGSSGSSLNSSPQHSSSTPCCVSPSHYTEGSGKSSPLDSLYDSSGKISPRDESSELSLCDTSSVPLSQKSDTSGISHHSDITNDEIYSLTSPDSSTRQISPQSSPNEAIHSNNMASPSLSPKGNTESLDTDDLDLIPEKESSTTNSRHDIGENLLENAETDELLTVSESEDGKLSVEMDDTEEQMNLLMETMTNKMLSVNQKLKVKDTVPSDVCVQSDQEDGEGSSDRPLLGNNEPPRDDLNVEC</sequence>
<protein>
    <recommendedName>
        <fullName evidence="7">Coiled-coil domain-containing protein 149</fullName>
    </recommendedName>
</protein>
<name>A0A8W8KE88_MAGGI</name>
<evidence type="ECO:0000256" key="4">
    <source>
        <dbReference type="SAM" id="MobiDB-lite"/>
    </source>
</evidence>
<organism evidence="5 6">
    <name type="scientific">Magallana gigas</name>
    <name type="common">Pacific oyster</name>
    <name type="synonym">Crassostrea gigas</name>
    <dbReference type="NCBI Taxonomy" id="29159"/>
    <lineage>
        <taxon>Eukaryota</taxon>
        <taxon>Metazoa</taxon>
        <taxon>Spiralia</taxon>
        <taxon>Lophotrochozoa</taxon>
        <taxon>Mollusca</taxon>
        <taxon>Bivalvia</taxon>
        <taxon>Autobranchia</taxon>
        <taxon>Pteriomorphia</taxon>
        <taxon>Ostreida</taxon>
        <taxon>Ostreoidea</taxon>
        <taxon>Ostreidae</taxon>
        <taxon>Magallana</taxon>
    </lineage>
</organism>
<accession>A0A8W8KE88</accession>
<dbReference type="PANTHER" id="PTHR21682:SF2">
    <property type="entry name" value="COILED-COIL DOMAIN-CONTAINING PROTEIN 149"/>
    <property type="match status" value="1"/>
</dbReference>
<dbReference type="EnsemblMetazoa" id="G23224.1">
    <property type="protein sequence ID" value="G23224.1:cds"/>
    <property type="gene ID" value="G23224"/>
</dbReference>
<evidence type="ECO:0000256" key="3">
    <source>
        <dbReference type="SAM" id="Coils"/>
    </source>
</evidence>
<dbReference type="InterPro" id="IPR019179">
    <property type="entry name" value="CC149"/>
</dbReference>
<evidence type="ECO:0000313" key="5">
    <source>
        <dbReference type="EnsemblMetazoa" id="G23224.1:cds"/>
    </source>
</evidence>
<feature type="compositionally biased region" description="Low complexity" evidence="4">
    <location>
        <begin position="384"/>
        <end position="407"/>
    </location>
</feature>
<keyword evidence="6" id="KW-1185">Reference proteome</keyword>
<evidence type="ECO:0008006" key="7">
    <source>
        <dbReference type="Google" id="ProtNLM"/>
    </source>
</evidence>
<dbReference type="Proteomes" id="UP000005408">
    <property type="component" value="Unassembled WGS sequence"/>
</dbReference>
<feature type="compositionally biased region" description="Polar residues" evidence="4">
    <location>
        <begin position="476"/>
        <end position="515"/>
    </location>
</feature>
<dbReference type="AlphaFoldDB" id="A0A8W8KE88"/>
<evidence type="ECO:0000256" key="1">
    <source>
        <dbReference type="ARBA" id="ARBA00005872"/>
    </source>
</evidence>
<keyword evidence="2 3" id="KW-0175">Coiled coil</keyword>
<reference evidence="5" key="1">
    <citation type="submission" date="2022-08" db="UniProtKB">
        <authorList>
            <consortium name="EnsemblMetazoa"/>
        </authorList>
    </citation>
    <scope>IDENTIFICATION</scope>
    <source>
        <strain evidence="5">05x7-T-G4-1.051#20</strain>
    </source>
</reference>
<dbReference type="Pfam" id="PF09789">
    <property type="entry name" value="CC149"/>
    <property type="match status" value="1"/>
</dbReference>
<evidence type="ECO:0000313" key="6">
    <source>
        <dbReference type="Proteomes" id="UP000005408"/>
    </source>
</evidence>
<feature type="compositionally biased region" description="Basic and acidic residues" evidence="4">
    <location>
        <begin position="624"/>
        <end position="633"/>
    </location>
</feature>
<feature type="compositionally biased region" description="Polar residues" evidence="4">
    <location>
        <begin position="413"/>
        <end position="434"/>
    </location>
</feature>
<feature type="compositionally biased region" description="Polar residues" evidence="4">
    <location>
        <begin position="443"/>
        <end position="464"/>
    </location>
</feature>
<dbReference type="PANTHER" id="PTHR21682">
    <property type="entry name" value="COILED-COIL DOMAIN-CONTAINING PROTEIN 149"/>
    <property type="match status" value="1"/>
</dbReference>
<proteinExistence type="inferred from homology"/>
<feature type="region of interest" description="Disordered" evidence="4">
    <location>
        <begin position="598"/>
        <end position="633"/>
    </location>
</feature>
<comment type="similarity">
    <text evidence="1">Belongs to the CCDC149 family.</text>
</comment>